<dbReference type="Pfam" id="PF00005">
    <property type="entry name" value="ABC_tran"/>
    <property type="match status" value="1"/>
</dbReference>
<accession>A0A1M4N2Y2</accession>
<evidence type="ECO:0000313" key="7">
    <source>
        <dbReference type="Proteomes" id="UP000184085"/>
    </source>
</evidence>
<dbReference type="PROSITE" id="PS00211">
    <property type="entry name" value="ABC_TRANSPORTER_1"/>
    <property type="match status" value="1"/>
</dbReference>
<dbReference type="InterPro" id="IPR017871">
    <property type="entry name" value="ABC_transporter-like_CS"/>
</dbReference>
<keyword evidence="4 6" id="KW-0067">ATP-binding</keyword>
<dbReference type="Proteomes" id="UP000184085">
    <property type="component" value="Unassembled WGS sequence"/>
</dbReference>
<gene>
    <name evidence="6" type="ORF">KARMA_1614</name>
</gene>
<dbReference type="EMBL" id="FMJB01000046">
    <property type="protein sequence ID" value="SCM67416.1"/>
    <property type="molecule type" value="Genomic_DNA"/>
</dbReference>
<evidence type="ECO:0000256" key="2">
    <source>
        <dbReference type="ARBA" id="ARBA00022448"/>
    </source>
</evidence>
<organism evidence="6 7">
    <name type="scientific">Donghicola eburneus</name>
    <dbReference type="NCBI Taxonomy" id="393278"/>
    <lineage>
        <taxon>Bacteria</taxon>
        <taxon>Pseudomonadati</taxon>
        <taxon>Pseudomonadota</taxon>
        <taxon>Alphaproteobacteria</taxon>
        <taxon>Rhodobacterales</taxon>
        <taxon>Roseobacteraceae</taxon>
        <taxon>Donghicola</taxon>
    </lineage>
</organism>
<sequence>MTLTGVSVRRRGRSILGPLDASLNGGGLSILMGPNGAGKTTLLRALHGLERVSTGDIHWTDPKDAEGRNQGFVFQTPVLMRRSVLDCIAYPLQLDGVKRAEAREQARARANEVGLNVNLDQAVMFLSGGEKQKMALARALMRRPRILFLDEPCANLDGRSVKEIEEILLRIKDGGTRILMSTHDLGQARRLADSVLFLHAGKLVEQAIGDDFFRAPQTAEAKAYLKGEILL</sequence>
<dbReference type="AlphaFoldDB" id="A0A1M4N2Y2"/>
<dbReference type="PANTHER" id="PTHR43166">
    <property type="entry name" value="AMINO ACID IMPORT ATP-BINDING PROTEIN"/>
    <property type="match status" value="1"/>
</dbReference>
<dbReference type="InterPro" id="IPR027417">
    <property type="entry name" value="P-loop_NTPase"/>
</dbReference>
<evidence type="ECO:0000259" key="5">
    <source>
        <dbReference type="PROSITE" id="PS50893"/>
    </source>
</evidence>
<dbReference type="PROSITE" id="PS50893">
    <property type="entry name" value="ABC_TRANSPORTER_2"/>
    <property type="match status" value="1"/>
</dbReference>
<reference evidence="7" key="1">
    <citation type="submission" date="2016-09" db="EMBL/GenBank/DDBJ databases">
        <authorList>
            <person name="Wibberg D."/>
        </authorList>
    </citation>
    <scope>NUCLEOTIDE SEQUENCE [LARGE SCALE GENOMIC DNA]</scope>
</reference>
<dbReference type="GO" id="GO:0005524">
    <property type="term" value="F:ATP binding"/>
    <property type="evidence" value="ECO:0007669"/>
    <property type="project" value="UniProtKB-KW"/>
</dbReference>
<evidence type="ECO:0000256" key="1">
    <source>
        <dbReference type="ARBA" id="ARBA00005417"/>
    </source>
</evidence>
<keyword evidence="3" id="KW-0547">Nucleotide-binding</keyword>
<feature type="domain" description="ABC transporter" evidence="5">
    <location>
        <begin position="1"/>
        <end position="225"/>
    </location>
</feature>
<name>A0A1M4N2Y2_9RHOB</name>
<dbReference type="InterPro" id="IPR050086">
    <property type="entry name" value="MetN_ABC_transporter-like"/>
</dbReference>
<dbReference type="RefSeq" id="WP_245780387.1">
    <property type="nucleotide sequence ID" value="NZ_FMJB01000046.1"/>
</dbReference>
<dbReference type="InterPro" id="IPR003439">
    <property type="entry name" value="ABC_transporter-like_ATP-bd"/>
</dbReference>
<evidence type="ECO:0000313" key="6">
    <source>
        <dbReference type="EMBL" id="SCM67416.1"/>
    </source>
</evidence>
<keyword evidence="2" id="KW-0813">Transport</keyword>
<evidence type="ECO:0000256" key="4">
    <source>
        <dbReference type="ARBA" id="ARBA00022840"/>
    </source>
</evidence>
<dbReference type="InterPro" id="IPR003593">
    <property type="entry name" value="AAA+_ATPase"/>
</dbReference>
<dbReference type="SUPFAM" id="SSF52540">
    <property type="entry name" value="P-loop containing nucleoside triphosphate hydrolases"/>
    <property type="match status" value="1"/>
</dbReference>
<comment type="similarity">
    <text evidence="1">Belongs to the ABC transporter superfamily.</text>
</comment>
<protein>
    <submittedName>
        <fullName evidence="6">Sulfate ABC transporter ATP-binding protein</fullName>
    </submittedName>
</protein>
<dbReference type="GO" id="GO:0016887">
    <property type="term" value="F:ATP hydrolysis activity"/>
    <property type="evidence" value="ECO:0007669"/>
    <property type="project" value="InterPro"/>
</dbReference>
<dbReference type="Gene3D" id="3.40.50.300">
    <property type="entry name" value="P-loop containing nucleotide triphosphate hydrolases"/>
    <property type="match status" value="1"/>
</dbReference>
<proteinExistence type="inferred from homology"/>
<keyword evidence="7" id="KW-1185">Reference proteome</keyword>
<dbReference type="PANTHER" id="PTHR43166:SF4">
    <property type="entry name" value="PHOSPHONATES IMPORT ATP-BINDING PROTEIN PHNC"/>
    <property type="match status" value="1"/>
</dbReference>
<dbReference type="SMART" id="SM00382">
    <property type="entry name" value="AAA"/>
    <property type="match status" value="1"/>
</dbReference>
<evidence type="ECO:0000256" key="3">
    <source>
        <dbReference type="ARBA" id="ARBA00022741"/>
    </source>
</evidence>